<accession>A0A4Y7RN31</accession>
<feature type="domain" description="DUF8193" evidence="2">
    <location>
        <begin position="26"/>
        <end position="246"/>
    </location>
</feature>
<proteinExistence type="predicted"/>
<evidence type="ECO:0000256" key="1">
    <source>
        <dbReference type="SAM" id="SignalP"/>
    </source>
</evidence>
<gene>
    <name evidence="5" type="ORF">Pmgp_02506</name>
</gene>
<dbReference type="InterPro" id="IPR058507">
    <property type="entry name" value="DUF8194"/>
</dbReference>
<dbReference type="OrthoDB" id="9768560at2"/>
<comment type="caution">
    <text evidence="5">The sequence shown here is derived from an EMBL/GenBank/DDBJ whole genome shotgun (WGS) entry which is preliminary data.</text>
</comment>
<evidence type="ECO:0000259" key="4">
    <source>
        <dbReference type="Pfam" id="PF26615"/>
    </source>
</evidence>
<keyword evidence="6" id="KW-1185">Reference proteome</keyword>
<dbReference type="InterPro" id="IPR058506">
    <property type="entry name" value="DUF8193"/>
</dbReference>
<sequence>MKRILSIFMVLTLLLTALLPLTAYAEGEGNIDHGGGGMGSGTDENFWNPGDEGVRVTVVRAGDHALVTTPVDFTNQSPDNIQAHFGKVSKISYTNGFSLTPGTQQYTYVNPGQAIPRIITSGSGNANIEVIKSYFTDELVIRYIADITGFNYDTLINGDYKILLEPVVYMTFQGVRIALTATEAALYDQQLDGGLRGVMVSLSHKNLPLAMFLETPDLGYPAWSGSRTSAASNTDIISSLGLGIVRFSEAEPPQVSGYDYTYRVNTQVITSVTVSGGQADPDHPVTVRFTIGGQTYMVNNVYYPEGDSQLAWVRWTTPATPQTMTINVSVAGRGRASQGTITANIVDLSGHDPPNPVADDRNDAYSKPGVPSNAQKTSATWGVWRPWWQEYWVWHSTGDGSGCWCDHGWWEFDWNSYSASLLASMSVKPDDKDPTAAGKTMKSGYGINQTVAAQVSTSQSSAVTGAQTAVTYFPEFQYQSYWRLLDRTGGGYSAKFEFAPNQYSTYNRRTYFTPIWLPDGSYTPYTYLMDCWTPQGMLSMNLTDSVTISGNLWSDWHIAPVKP</sequence>
<evidence type="ECO:0000259" key="2">
    <source>
        <dbReference type="Pfam" id="PF26613"/>
    </source>
</evidence>
<name>A0A4Y7RN31_9FIRM</name>
<dbReference type="RefSeq" id="WP_134214328.1">
    <property type="nucleotide sequence ID" value="NZ_QFFZ01000030.1"/>
</dbReference>
<evidence type="ECO:0000313" key="6">
    <source>
        <dbReference type="Proteomes" id="UP000297597"/>
    </source>
</evidence>
<organism evidence="5 6">
    <name type="scientific">Pelotomaculum propionicicum</name>
    <dbReference type="NCBI Taxonomy" id="258475"/>
    <lineage>
        <taxon>Bacteria</taxon>
        <taxon>Bacillati</taxon>
        <taxon>Bacillota</taxon>
        <taxon>Clostridia</taxon>
        <taxon>Eubacteriales</taxon>
        <taxon>Desulfotomaculaceae</taxon>
        <taxon>Pelotomaculum</taxon>
    </lineage>
</organism>
<feature type="signal peptide" evidence="1">
    <location>
        <begin position="1"/>
        <end position="25"/>
    </location>
</feature>
<evidence type="ECO:0000259" key="3">
    <source>
        <dbReference type="Pfam" id="PF26614"/>
    </source>
</evidence>
<feature type="domain" description="DUF8195" evidence="4">
    <location>
        <begin position="351"/>
        <end position="556"/>
    </location>
</feature>
<feature type="chain" id="PRO_5021392952" evidence="1">
    <location>
        <begin position="26"/>
        <end position="563"/>
    </location>
</feature>
<dbReference type="AlphaFoldDB" id="A0A4Y7RN31"/>
<dbReference type="EMBL" id="QFFZ01000030">
    <property type="protein sequence ID" value="TEB10206.1"/>
    <property type="molecule type" value="Genomic_DNA"/>
</dbReference>
<dbReference type="InterPro" id="IPR058508">
    <property type="entry name" value="DUF8195"/>
</dbReference>
<dbReference type="Pfam" id="PF26614">
    <property type="entry name" value="DUF8194"/>
    <property type="match status" value="1"/>
</dbReference>
<protein>
    <submittedName>
        <fullName evidence="5">Uncharacterized protein</fullName>
    </submittedName>
</protein>
<dbReference type="Proteomes" id="UP000297597">
    <property type="component" value="Unassembled WGS sequence"/>
</dbReference>
<dbReference type="Pfam" id="PF26613">
    <property type="entry name" value="DUF8193"/>
    <property type="match status" value="1"/>
</dbReference>
<keyword evidence="1" id="KW-0732">Signal</keyword>
<dbReference type="Pfam" id="PF26615">
    <property type="entry name" value="DUF8195"/>
    <property type="match status" value="1"/>
</dbReference>
<reference evidence="5 6" key="1">
    <citation type="journal article" date="2018" name="Environ. Microbiol.">
        <title>Novel energy conservation strategies and behaviour of Pelotomaculum schinkii driving syntrophic propionate catabolism.</title>
        <authorList>
            <person name="Hidalgo-Ahumada C.A.P."/>
            <person name="Nobu M.K."/>
            <person name="Narihiro T."/>
            <person name="Tamaki H."/>
            <person name="Liu W.T."/>
            <person name="Kamagata Y."/>
            <person name="Stams A.J.M."/>
            <person name="Imachi H."/>
            <person name="Sousa D.Z."/>
        </authorList>
    </citation>
    <scope>NUCLEOTIDE SEQUENCE [LARGE SCALE GENOMIC DNA]</scope>
    <source>
        <strain evidence="5 6">MGP</strain>
    </source>
</reference>
<feature type="domain" description="DUF8194" evidence="3">
    <location>
        <begin position="258"/>
        <end position="347"/>
    </location>
</feature>
<evidence type="ECO:0000313" key="5">
    <source>
        <dbReference type="EMBL" id="TEB10206.1"/>
    </source>
</evidence>